<accession>A0AAD5Y4E5</accession>
<proteinExistence type="predicted"/>
<dbReference type="Proteomes" id="UP001210925">
    <property type="component" value="Unassembled WGS sequence"/>
</dbReference>
<dbReference type="AlphaFoldDB" id="A0AAD5Y4E5"/>
<evidence type="ECO:0000313" key="2">
    <source>
        <dbReference type="EMBL" id="KAJ3251427.1"/>
    </source>
</evidence>
<reference evidence="2" key="1">
    <citation type="submission" date="2020-05" db="EMBL/GenBank/DDBJ databases">
        <title>Phylogenomic resolution of chytrid fungi.</title>
        <authorList>
            <person name="Stajich J.E."/>
            <person name="Amses K."/>
            <person name="Simmons R."/>
            <person name="Seto K."/>
            <person name="Myers J."/>
            <person name="Bonds A."/>
            <person name="Quandt C.A."/>
            <person name="Barry K."/>
            <person name="Liu P."/>
            <person name="Grigoriev I."/>
            <person name="Longcore J.E."/>
            <person name="James T.Y."/>
        </authorList>
    </citation>
    <scope>NUCLEOTIDE SEQUENCE</scope>
    <source>
        <strain evidence="2">PLAUS21</strain>
    </source>
</reference>
<feature type="transmembrane region" description="Helical" evidence="1">
    <location>
        <begin position="202"/>
        <end position="223"/>
    </location>
</feature>
<organism evidence="2 3">
    <name type="scientific">Boothiomyces macroporosus</name>
    <dbReference type="NCBI Taxonomy" id="261099"/>
    <lineage>
        <taxon>Eukaryota</taxon>
        <taxon>Fungi</taxon>
        <taxon>Fungi incertae sedis</taxon>
        <taxon>Chytridiomycota</taxon>
        <taxon>Chytridiomycota incertae sedis</taxon>
        <taxon>Chytridiomycetes</taxon>
        <taxon>Rhizophydiales</taxon>
        <taxon>Terramycetaceae</taxon>
        <taxon>Boothiomyces</taxon>
    </lineage>
</organism>
<feature type="transmembrane region" description="Helical" evidence="1">
    <location>
        <begin position="273"/>
        <end position="294"/>
    </location>
</feature>
<keyword evidence="1" id="KW-1133">Transmembrane helix</keyword>
<evidence type="ECO:0000256" key="1">
    <source>
        <dbReference type="SAM" id="Phobius"/>
    </source>
</evidence>
<feature type="transmembrane region" description="Helical" evidence="1">
    <location>
        <begin position="363"/>
        <end position="383"/>
    </location>
</feature>
<gene>
    <name evidence="2" type="ORF">HK103_002407</name>
</gene>
<name>A0AAD5Y4E5_9FUNG</name>
<sequence>MVVFNETNPTPLYTVSIIENPIGVCGMDEVPKGTGCCLSSLDINESLGYGSNSYNYLASISVDGSIPISANNYNYCVLNALDSSALFGYHQLYLLNGTCYQHFYCSSDGLRFYQYPNCQGIFSLPLPNTTVGNFSYSSSTVNNANQTFDWTGYFPGGLFVPQYKSAFEVFSLIFYLLSIIGYFGYFAFCLREFILKRKSRDLYLALTELAWCFSIIYELVYLNVLVNDIQTVILMDVVATFEMAPSLFSTMISGSMLLDIFNLNTRIQYQMAVYGGLTLVFVVLYGPEIVSYLIQWFGYQDISFYLHISASNFYLYWFIFVMIFDSFPPLTLLVMIVKQFLVKRNRANITGTLFDYLVKNWRIVALLVFQVCNSVVYFVLSYIKRQTNNLHNDRNAVAMSGYIVLVYFLHNTFIIAVYLVLRAMASEIVHPDMATTTKNADNILDMESLNDNQTGFSEYGMAQKVQNVQKVQKVQNVSGITNVAPDSSMQQNFADNLNAKLMQLGNTLFGNQYDSQISGASQSQAEPKEDFADKLNAKLMNLPTGPTSSQ</sequence>
<keyword evidence="1" id="KW-0812">Transmembrane</keyword>
<protein>
    <recommendedName>
        <fullName evidence="4">Transmembrane protein</fullName>
    </recommendedName>
</protein>
<dbReference type="EMBL" id="JADGKB010000183">
    <property type="protein sequence ID" value="KAJ3251427.1"/>
    <property type="molecule type" value="Genomic_DNA"/>
</dbReference>
<keyword evidence="1" id="KW-0472">Membrane</keyword>
<evidence type="ECO:0008006" key="4">
    <source>
        <dbReference type="Google" id="ProtNLM"/>
    </source>
</evidence>
<keyword evidence="3" id="KW-1185">Reference proteome</keyword>
<feature type="transmembrane region" description="Helical" evidence="1">
    <location>
        <begin position="314"/>
        <end position="337"/>
    </location>
</feature>
<feature type="transmembrane region" description="Helical" evidence="1">
    <location>
        <begin position="243"/>
        <end position="261"/>
    </location>
</feature>
<feature type="transmembrane region" description="Helical" evidence="1">
    <location>
        <begin position="169"/>
        <end position="190"/>
    </location>
</feature>
<evidence type="ECO:0000313" key="3">
    <source>
        <dbReference type="Proteomes" id="UP001210925"/>
    </source>
</evidence>
<feature type="transmembrane region" description="Helical" evidence="1">
    <location>
        <begin position="403"/>
        <end position="421"/>
    </location>
</feature>
<comment type="caution">
    <text evidence="2">The sequence shown here is derived from an EMBL/GenBank/DDBJ whole genome shotgun (WGS) entry which is preliminary data.</text>
</comment>